<name>A0A0C3BTS0_PILCF</name>
<protein>
    <recommendedName>
        <fullName evidence="4">Mso1 N-terminal domain-containing protein</fullName>
    </recommendedName>
</protein>
<dbReference type="OrthoDB" id="2683368at2759"/>
<dbReference type="AlphaFoldDB" id="A0A0C3BTS0"/>
<evidence type="ECO:0008006" key="4">
    <source>
        <dbReference type="Google" id="ProtNLM"/>
    </source>
</evidence>
<dbReference type="Proteomes" id="UP000054166">
    <property type="component" value="Unassembled WGS sequence"/>
</dbReference>
<proteinExistence type="predicted"/>
<feature type="compositionally biased region" description="Gly residues" evidence="1">
    <location>
        <begin position="353"/>
        <end position="362"/>
    </location>
</feature>
<dbReference type="EMBL" id="KN833002">
    <property type="protein sequence ID" value="KIM80707.1"/>
    <property type="molecule type" value="Genomic_DNA"/>
</dbReference>
<dbReference type="STRING" id="765440.A0A0C3BTS0"/>
<evidence type="ECO:0000313" key="3">
    <source>
        <dbReference type="Proteomes" id="UP000054166"/>
    </source>
</evidence>
<evidence type="ECO:0000256" key="1">
    <source>
        <dbReference type="SAM" id="MobiDB-lite"/>
    </source>
</evidence>
<feature type="compositionally biased region" description="Basic and acidic residues" evidence="1">
    <location>
        <begin position="306"/>
        <end position="315"/>
    </location>
</feature>
<sequence length="362" mass="39897">MLPNHPSPSRSRVGLPTAPRSRSVGRARQDELSNSYSREQGNRPNGALSSRQVRSQRSMASLPPAQNRYDAPPTPQPRQAFRSNKYSRTYGSPSMVRKESDSLSSMSSTASSFLDKLRGGGDTSSNTSLEEDYELSKRRPGQESKLTRQDSRSYEENREDSTFTTGVGYALWSRLASVAGTLSVDVGKAWATNVAIDSSEDTPPGEESRLTRAMKAYYIERARDLSDLPEWLFEEHERRPAGRSRFASRQNSKDEVSTPASRSRGLRDIYDAAAAPPSSTSRPSGIPENRFADEPAFSKTTNRLKALRDAKRQNSDFDGDAPVKTSLDSDGEGRRDGRGTEDKRPRQKVGLPSGPGGGRSRI</sequence>
<dbReference type="HOGENOM" id="CLU_057364_0_0_1"/>
<feature type="compositionally biased region" description="Polar residues" evidence="1">
    <location>
        <begin position="32"/>
        <end position="59"/>
    </location>
</feature>
<dbReference type="InParanoid" id="A0A0C3BTS0"/>
<gene>
    <name evidence="2" type="ORF">PILCRDRAFT_821957</name>
</gene>
<feature type="compositionally biased region" description="Polar residues" evidence="1">
    <location>
        <begin position="81"/>
        <end position="92"/>
    </location>
</feature>
<reference evidence="3" key="2">
    <citation type="submission" date="2015-01" db="EMBL/GenBank/DDBJ databases">
        <title>Evolutionary Origins and Diversification of the Mycorrhizal Mutualists.</title>
        <authorList>
            <consortium name="DOE Joint Genome Institute"/>
            <consortium name="Mycorrhizal Genomics Consortium"/>
            <person name="Kohler A."/>
            <person name="Kuo A."/>
            <person name="Nagy L.G."/>
            <person name="Floudas D."/>
            <person name="Copeland A."/>
            <person name="Barry K.W."/>
            <person name="Cichocki N."/>
            <person name="Veneault-Fourrey C."/>
            <person name="LaButti K."/>
            <person name="Lindquist E.A."/>
            <person name="Lipzen A."/>
            <person name="Lundell T."/>
            <person name="Morin E."/>
            <person name="Murat C."/>
            <person name="Riley R."/>
            <person name="Ohm R."/>
            <person name="Sun H."/>
            <person name="Tunlid A."/>
            <person name="Henrissat B."/>
            <person name="Grigoriev I.V."/>
            <person name="Hibbett D.S."/>
            <person name="Martin F."/>
        </authorList>
    </citation>
    <scope>NUCLEOTIDE SEQUENCE [LARGE SCALE GENOMIC DNA]</scope>
    <source>
        <strain evidence="3">F 1598</strain>
    </source>
</reference>
<organism evidence="2 3">
    <name type="scientific">Piloderma croceum (strain F 1598)</name>
    <dbReference type="NCBI Taxonomy" id="765440"/>
    <lineage>
        <taxon>Eukaryota</taxon>
        <taxon>Fungi</taxon>
        <taxon>Dikarya</taxon>
        <taxon>Basidiomycota</taxon>
        <taxon>Agaricomycotina</taxon>
        <taxon>Agaricomycetes</taxon>
        <taxon>Agaricomycetidae</taxon>
        <taxon>Atheliales</taxon>
        <taxon>Atheliaceae</taxon>
        <taxon>Piloderma</taxon>
    </lineage>
</organism>
<feature type="compositionally biased region" description="Low complexity" evidence="1">
    <location>
        <begin position="272"/>
        <end position="284"/>
    </location>
</feature>
<feature type="compositionally biased region" description="Low complexity" evidence="1">
    <location>
        <begin position="102"/>
        <end position="112"/>
    </location>
</feature>
<reference evidence="2 3" key="1">
    <citation type="submission" date="2014-04" db="EMBL/GenBank/DDBJ databases">
        <authorList>
            <consortium name="DOE Joint Genome Institute"/>
            <person name="Kuo A."/>
            <person name="Tarkka M."/>
            <person name="Buscot F."/>
            <person name="Kohler A."/>
            <person name="Nagy L.G."/>
            <person name="Floudas D."/>
            <person name="Copeland A."/>
            <person name="Barry K.W."/>
            <person name="Cichocki N."/>
            <person name="Veneault-Fourrey C."/>
            <person name="LaButti K."/>
            <person name="Lindquist E.A."/>
            <person name="Lipzen A."/>
            <person name="Lundell T."/>
            <person name="Morin E."/>
            <person name="Murat C."/>
            <person name="Sun H."/>
            <person name="Tunlid A."/>
            <person name="Henrissat B."/>
            <person name="Grigoriev I.V."/>
            <person name="Hibbett D.S."/>
            <person name="Martin F."/>
            <person name="Nordberg H.P."/>
            <person name="Cantor M.N."/>
            <person name="Hua S.X."/>
        </authorList>
    </citation>
    <scope>NUCLEOTIDE SEQUENCE [LARGE SCALE GENOMIC DNA]</scope>
    <source>
        <strain evidence="2 3">F 1598</strain>
    </source>
</reference>
<accession>A0A0C3BTS0</accession>
<keyword evidence="3" id="KW-1185">Reference proteome</keyword>
<feature type="compositionally biased region" description="Basic and acidic residues" evidence="1">
    <location>
        <begin position="331"/>
        <end position="344"/>
    </location>
</feature>
<feature type="region of interest" description="Disordered" evidence="1">
    <location>
        <begin position="1"/>
        <end position="160"/>
    </location>
</feature>
<feature type="compositionally biased region" description="Basic and acidic residues" evidence="1">
    <location>
        <begin position="134"/>
        <end position="160"/>
    </location>
</feature>
<evidence type="ECO:0000313" key="2">
    <source>
        <dbReference type="EMBL" id="KIM80707.1"/>
    </source>
</evidence>
<feature type="region of interest" description="Disordered" evidence="1">
    <location>
        <begin position="237"/>
        <end position="362"/>
    </location>
</feature>